<protein>
    <submittedName>
        <fullName evidence="2">DUF6611 family protein</fullName>
    </submittedName>
</protein>
<accession>A0ABV8R4D9</accession>
<feature type="transmembrane region" description="Helical" evidence="1">
    <location>
        <begin position="63"/>
        <end position="80"/>
    </location>
</feature>
<keyword evidence="3" id="KW-1185">Reference proteome</keyword>
<name>A0ABV8R4D9_9MICC</name>
<dbReference type="Pfam" id="PF20315">
    <property type="entry name" value="DUF6611"/>
    <property type="match status" value="1"/>
</dbReference>
<dbReference type="InterPro" id="IPR046719">
    <property type="entry name" value="DUF6611"/>
</dbReference>
<comment type="caution">
    <text evidence="2">The sequence shown here is derived from an EMBL/GenBank/DDBJ whole genome shotgun (WGS) entry which is preliminary data.</text>
</comment>
<organism evidence="2 3">
    <name type="scientific">Arthrobacter cryoconiti</name>
    <dbReference type="NCBI Taxonomy" id="748907"/>
    <lineage>
        <taxon>Bacteria</taxon>
        <taxon>Bacillati</taxon>
        <taxon>Actinomycetota</taxon>
        <taxon>Actinomycetes</taxon>
        <taxon>Micrococcales</taxon>
        <taxon>Micrococcaceae</taxon>
        <taxon>Arthrobacter</taxon>
    </lineage>
</organism>
<keyword evidence="1" id="KW-0812">Transmembrane</keyword>
<keyword evidence="1" id="KW-0472">Membrane</keyword>
<reference evidence="3" key="1">
    <citation type="journal article" date="2019" name="Int. J. Syst. Evol. Microbiol.">
        <title>The Global Catalogue of Microorganisms (GCM) 10K type strain sequencing project: providing services to taxonomists for standard genome sequencing and annotation.</title>
        <authorList>
            <consortium name="The Broad Institute Genomics Platform"/>
            <consortium name="The Broad Institute Genome Sequencing Center for Infectious Disease"/>
            <person name="Wu L."/>
            <person name="Ma J."/>
        </authorList>
    </citation>
    <scope>NUCLEOTIDE SEQUENCE [LARGE SCALE GENOMIC DNA]</scope>
    <source>
        <strain evidence="3">CGMCC 1.10698</strain>
    </source>
</reference>
<dbReference type="EMBL" id="JBHSCQ010000024">
    <property type="protein sequence ID" value="MFC4267255.1"/>
    <property type="molecule type" value="Genomic_DNA"/>
</dbReference>
<gene>
    <name evidence="2" type="ORF">ACFOW9_16735</name>
</gene>
<dbReference type="Proteomes" id="UP001595773">
    <property type="component" value="Unassembled WGS sequence"/>
</dbReference>
<evidence type="ECO:0000313" key="3">
    <source>
        <dbReference type="Proteomes" id="UP001595773"/>
    </source>
</evidence>
<dbReference type="RefSeq" id="WP_230068245.1">
    <property type="nucleotide sequence ID" value="NZ_BAABLL010000017.1"/>
</dbReference>
<keyword evidence="1" id="KW-1133">Transmembrane helix</keyword>
<evidence type="ECO:0000313" key="2">
    <source>
        <dbReference type="EMBL" id="MFC4267255.1"/>
    </source>
</evidence>
<evidence type="ECO:0000256" key="1">
    <source>
        <dbReference type="SAM" id="Phobius"/>
    </source>
</evidence>
<proteinExistence type="predicted"/>
<sequence length="174" mass="18853">MTRSLSQAVECLATTTLKWGRFEAPQLPVSMATGRATLSLVIFPPGTTSEEAKLIAVARGFRTFGWVFAVHLGACIFFLFGGVIGALVGIGAAITLWVLGVTITRLQAGRPLQNCQIVSLDIRRGGIPSTYGPLAELDSLAKRFDDLDRNGQLTPAQYEFHWAQLYERAAQIGN</sequence>